<gene>
    <name evidence="2" type="ORF">GCM10010345_11330</name>
</gene>
<feature type="compositionally biased region" description="Basic and acidic residues" evidence="1">
    <location>
        <begin position="23"/>
        <end position="37"/>
    </location>
</feature>
<proteinExistence type="predicted"/>
<sequence length="65" mass="7087">MSPRRISIRTPNQTVAQPATVRACREDRGTPKDRAARADAALGQRESARFHAKASAESPGERRTA</sequence>
<feature type="region of interest" description="Disordered" evidence="1">
    <location>
        <begin position="1"/>
        <end position="65"/>
    </location>
</feature>
<accession>A0ABQ3CIV5</accession>
<dbReference type="Proteomes" id="UP000653644">
    <property type="component" value="Unassembled WGS sequence"/>
</dbReference>
<dbReference type="EMBL" id="BMVN01000003">
    <property type="protein sequence ID" value="GHA08714.1"/>
    <property type="molecule type" value="Genomic_DNA"/>
</dbReference>
<comment type="caution">
    <text evidence="2">The sequence shown here is derived from an EMBL/GenBank/DDBJ whole genome shotgun (WGS) entry which is preliminary data.</text>
</comment>
<protein>
    <submittedName>
        <fullName evidence="2">Uncharacterized protein</fullName>
    </submittedName>
</protein>
<evidence type="ECO:0000313" key="3">
    <source>
        <dbReference type="Proteomes" id="UP000653644"/>
    </source>
</evidence>
<keyword evidence="3" id="KW-1185">Reference proteome</keyword>
<reference evidence="3" key="1">
    <citation type="journal article" date="2019" name="Int. J. Syst. Evol. Microbiol.">
        <title>The Global Catalogue of Microorganisms (GCM) 10K type strain sequencing project: providing services to taxonomists for standard genome sequencing and annotation.</title>
        <authorList>
            <consortium name="The Broad Institute Genomics Platform"/>
            <consortium name="The Broad Institute Genome Sequencing Center for Infectious Disease"/>
            <person name="Wu L."/>
            <person name="Ma J."/>
        </authorList>
    </citation>
    <scope>NUCLEOTIDE SEQUENCE [LARGE SCALE GENOMIC DNA]</scope>
    <source>
        <strain evidence="3">JCM 4733</strain>
    </source>
</reference>
<name>A0ABQ3CIV5_9ACTN</name>
<evidence type="ECO:0000256" key="1">
    <source>
        <dbReference type="SAM" id="MobiDB-lite"/>
    </source>
</evidence>
<evidence type="ECO:0000313" key="2">
    <source>
        <dbReference type="EMBL" id="GHA08714.1"/>
    </source>
</evidence>
<organism evidence="2 3">
    <name type="scientific">Streptomyces canarius</name>
    <dbReference type="NCBI Taxonomy" id="285453"/>
    <lineage>
        <taxon>Bacteria</taxon>
        <taxon>Bacillati</taxon>
        <taxon>Actinomycetota</taxon>
        <taxon>Actinomycetes</taxon>
        <taxon>Kitasatosporales</taxon>
        <taxon>Streptomycetaceae</taxon>
        <taxon>Streptomyces</taxon>
    </lineage>
</organism>